<dbReference type="GeneTree" id="ENSGT00940000160644"/>
<dbReference type="GO" id="GO:0005096">
    <property type="term" value="F:GTPase activator activity"/>
    <property type="evidence" value="ECO:0007669"/>
    <property type="project" value="UniProtKB-KW"/>
</dbReference>
<dbReference type="InterPro" id="IPR036034">
    <property type="entry name" value="PDZ_sf"/>
</dbReference>
<name>A0A8D0GSV7_SPHPU</name>
<proteinExistence type="predicted"/>
<evidence type="ECO:0000256" key="1">
    <source>
        <dbReference type="ARBA" id="ARBA00022468"/>
    </source>
</evidence>
<reference evidence="7" key="1">
    <citation type="submission" date="2025-08" db="UniProtKB">
        <authorList>
            <consortium name="Ensembl"/>
        </authorList>
    </citation>
    <scope>IDENTIFICATION</scope>
</reference>
<dbReference type="PANTHER" id="PTHR15711:SF14">
    <property type="entry name" value="SIGNAL-INDUCED PROLIFERATION-ASSOCIATED PROTEIN 1"/>
    <property type="match status" value="1"/>
</dbReference>
<feature type="domain" description="Rap-GAP" evidence="5">
    <location>
        <begin position="329"/>
        <end position="541"/>
    </location>
</feature>
<evidence type="ECO:0000256" key="2">
    <source>
        <dbReference type="ARBA" id="ARBA00022553"/>
    </source>
</evidence>
<evidence type="ECO:0000256" key="4">
    <source>
        <dbReference type="SAM" id="MobiDB-lite"/>
    </source>
</evidence>
<reference evidence="7" key="2">
    <citation type="submission" date="2025-09" db="UniProtKB">
        <authorList>
            <consortium name="Ensembl"/>
        </authorList>
    </citation>
    <scope>IDENTIFICATION</scope>
</reference>
<protein>
    <submittedName>
        <fullName evidence="7">Signal-induced proliferation-associated 1</fullName>
    </submittedName>
</protein>
<evidence type="ECO:0000313" key="8">
    <source>
        <dbReference type="Proteomes" id="UP000694392"/>
    </source>
</evidence>
<dbReference type="Pfam" id="PF00595">
    <property type="entry name" value="PDZ"/>
    <property type="match status" value="1"/>
</dbReference>
<dbReference type="AlphaFoldDB" id="A0A8D0GSV7"/>
<dbReference type="InterPro" id="IPR050989">
    <property type="entry name" value="Rap1_Ran_GAP"/>
</dbReference>
<dbReference type="GO" id="GO:0051056">
    <property type="term" value="P:regulation of small GTPase mediated signal transduction"/>
    <property type="evidence" value="ECO:0007669"/>
    <property type="project" value="InterPro"/>
</dbReference>
<dbReference type="GO" id="GO:0005737">
    <property type="term" value="C:cytoplasm"/>
    <property type="evidence" value="ECO:0007669"/>
    <property type="project" value="TreeGrafter"/>
</dbReference>
<feature type="domain" description="PDZ" evidence="6">
    <location>
        <begin position="676"/>
        <end position="752"/>
    </location>
</feature>
<dbReference type="SUPFAM" id="SSF111347">
    <property type="entry name" value="Rap/Ran-GAP"/>
    <property type="match status" value="1"/>
</dbReference>
<evidence type="ECO:0000256" key="3">
    <source>
        <dbReference type="ARBA" id="ARBA00023054"/>
    </source>
</evidence>
<dbReference type="Pfam" id="PF02145">
    <property type="entry name" value="Rap_GAP"/>
    <property type="match status" value="1"/>
</dbReference>
<dbReference type="CDD" id="cd06745">
    <property type="entry name" value="PDZ_SIPA1-like"/>
    <property type="match status" value="1"/>
</dbReference>
<dbReference type="PROSITE" id="PS50085">
    <property type="entry name" value="RAPGAP"/>
    <property type="match status" value="1"/>
</dbReference>
<keyword evidence="1" id="KW-0343">GTPase activation</keyword>
<keyword evidence="8" id="KW-1185">Reference proteome</keyword>
<evidence type="ECO:0000259" key="6">
    <source>
        <dbReference type="PROSITE" id="PS50106"/>
    </source>
</evidence>
<feature type="region of interest" description="Disordered" evidence="4">
    <location>
        <begin position="1"/>
        <end position="21"/>
    </location>
</feature>
<dbReference type="FunFam" id="3.40.50.11210:FF:000002">
    <property type="entry name" value="Signal-induced proliferation-associated 1-like protein 1"/>
    <property type="match status" value="1"/>
</dbReference>
<sequence length="917" mass="99718">VLKLGLSSPLPPSAPAPPSDDLFVRKLRRHASRLPLSSISFDAFRLPRTEAGSEGRPGGHAGRSHFISTAPPRARAHSHEEARAGSPAARRFRDPLLLLGLAAEDGDPVCPPPPEVPTRPWVRPLAHYDVQSILFDPTAVAGGEAGKQHNVTTGASAGQGTPLVLSCPFFRVEAGGESEWGLGRPVRCLGAYHCPNAAVSVLEEPRESYGQRSSRATHAIEYADLGACYYRKHFYGKGERALGWVLGQLALGCRKAAAPAATAGGTLRTRTAGLRTLRGSILEEALPPPARHSSPRGVAPKKLLEHILPELSLQCLRLASSSPKVPETLLKLDEQGLSFQRKVGVLYCRAGQASEEEMYNNESAGPAFHEFLQLLGQRVRLGSHRETGRADSTGTHSLYSTYQDYEIMFHVSTMLPYMPNNLQQLLRKRHIGNDIVTIVFQEPGALPFTPRTIRSHFQHVFIVVRVREPCTERAAYSVALSCTKDIPLFGPFLPAQHSFAPGPPFRDFLLAKAINAENAAERSGKFHAMATRTRQEYLRDLALNHVTTSSLEASSSRLALMALGSKKRERAKGSKGAEAHSGGALVWSVHAWNGSQGPEPGAPELRCLLGISAEFLVLIDAHERRVVFNCSCRDVLAWTFSDTTLDLYYETGDYVCMRLGEGQATEVVTRGCETRELTLLRNGLGQLGFQLDAEGFVTEVERFTFAEKAGLQPGARLVRICEKSLSGLSQAQTQELLRLAKKVTVTVVPPDENGKPRRSFSELYQKSLQEKRKSEPVSEEPAQLGSNRAFKPATLQLLRSLSLQDGPPHSLAEERTEFLRSHSDGTAPASACEEIPVLPNPTPDLILAATPKVPPEQDVVSVTAWLRVGTGEAQHRGSSSSSHVSQVGGSLGRGKAASWWRTCKRSGGLVAQGLLQR</sequence>
<accession>A0A8D0GSV7</accession>
<dbReference type="PROSITE" id="PS50106">
    <property type="entry name" value="PDZ"/>
    <property type="match status" value="1"/>
</dbReference>
<dbReference type="SMART" id="SM00228">
    <property type="entry name" value="PDZ"/>
    <property type="match status" value="1"/>
</dbReference>
<dbReference type="Ensembl" id="ENSSPUT00000014238.1">
    <property type="protein sequence ID" value="ENSSPUP00000013357.1"/>
    <property type="gene ID" value="ENSSPUG00000010162.1"/>
</dbReference>
<keyword evidence="3" id="KW-0175">Coiled coil</keyword>
<dbReference type="SUPFAM" id="SSF50156">
    <property type="entry name" value="PDZ domain-like"/>
    <property type="match status" value="1"/>
</dbReference>
<dbReference type="InterPro" id="IPR035974">
    <property type="entry name" value="Rap/Ran-GAP_sf"/>
</dbReference>
<dbReference type="Gene3D" id="2.30.42.10">
    <property type="match status" value="1"/>
</dbReference>
<feature type="compositionally biased region" description="Pro residues" evidence="4">
    <location>
        <begin position="9"/>
        <end position="18"/>
    </location>
</feature>
<dbReference type="InterPro" id="IPR001478">
    <property type="entry name" value="PDZ"/>
</dbReference>
<evidence type="ECO:0000259" key="5">
    <source>
        <dbReference type="PROSITE" id="PS50085"/>
    </source>
</evidence>
<dbReference type="PANTHER" id="PTHR15711">
    <property type="entry name" value="RAP GTPASE-ACTIVATING PROTEIN"/>
    <property type="match status" value="1"/>
</dbReference>
<evidence type="ECO:0000313" key="7">
    <source>
        <dbReference type="Ensembl" id="ENSSPUP00000013357.1"/>
    </source>
</evidence>
<keyword evidence="2" id="KW-0597">Phosphoprotein</keyword>
<dbReference type="Gene3D" id="3.40.50.11210">
    <property type="entry name" value="Rap/Ran-GAP"/>
    <property type="match status" value="1"/>
</dbReference>
<dbReference type="Proteomes" id="UP000694392">
    <property type="component" value="Unplaced"/>
</dbReference>
<dbReference type="InterPro" id="IPR000331">
    <property type="entry name" value="Rap/Ran_GAP_dom"/>
</dbReference>
<organism evidence="7 8">
    <name type="scientific">Sphenodon punctatus</name>
    <name type="common">Tuatara</name>
    <name type="synonym">Hatteria punctata</name>
    <dbReference type="NCBI Taxonomy" id="8508"/>
    <lineage>
        <taxon>Eukaryota</taxon>
        <taxon>Metazoa</taxon>
        <taxon>Chordata</taxon>
        <taxon>Craniata</taxon>
        <taxon>Vertebrata</taxon>
        <taxon>Euteleostomi</taxon>
        <taxon>Lepidosauria</taxon>
        <taxon>Sphenodontia</taxon>
        <taxon>Sphenodontidae</taxon>
        <taxon>Sphenodon</taxon>
    </lineage>
</organism>
<gene>
    <name evidence="7" type="primary">SIPA1</name>
</gene>